<feature type="compositionally biased region" description="Polar residues" evidence="9">
    <location>
        <begin position="98"/>
        <end position="110"/>
    </location>
</feature>
<keyword evidence="2 8" id="KW-0378">Hydrolase</keyword>
<evidence type="ECO:0000256" key="5">
    <source>
        <dbReference type="ARBA" id="ARBA00051722"/>
    </source>
</evidence>
<feature type="compositionally biased region" description="Pro residues" evidence="9">
    <location>
        <begin position="164"/>
        <end position="174"/>
    </location>
</feature>
<dbReference type="InterPro" id="IPR038102">
    <property type="entry name" value="EYA_dom_sf"/>
</dbReference>
<accession>A0A1S3D2S7</accession>
<gene>
    <name evidence="11" type="primary">LOC103510340</name>
</gene>
<dbReference type="GO" id="GO:0004725">
    <property type="term" value="F:protein tyrosine phosphatase activity"/>
    <property type="evidence" value="ECO:0007669"/>
    <property type="project" value="UniProtKB-EC"/>
</dbReference>
<keyword evidence="4 8" id="KW-0904">Protein phosphatase</keyword>
<dbReference type="STRING" id="121845.A0A1S3D2S7"/>
<dbReference type="PANTHER" id="PTHR10190:SF16">
    <property type="entry name" value="DEVELOPMENTAL PROTEIN EYES ABSENT"/>
    <property type="match status" value="1"/>
</dbReference>
<dbReference type="Proteomes" id="UP000079169">
    <property type="component" value="Unplaced"/>
</dbReference>
<dbReference type="RefSeq" id="XP_008473214.1">
    <property type="nucleotide sequence ID" value="XM_008474992.1"/>
</dbReference>
<feature type="binding site" evidence="7">
    <location>
        <position position="192"/>
    </location>
    <ligand>
        <name>Mg(2+)</name>
        <dbReference type="ChEBI" id="CHEBI:18420"/>
    </ligand>
</feature>
<keyword evidence="7 8" id="KW-0479">Metal-binding</keyword>
<evidence type="ECO:0000256" key="8">
    <source>
        <dbReference type="RuleBase" id="RU362036"/>
    </source>
</evidence>
<dbReference type="GO" id="GO:0045739">
    <property type="term" value="P:positive regulation of DNA repair"/>
    <property type="evidence" value="ECO:0007669"/>
    <property type="project" value="TreeGrafter"/>
</dbReference>
<dbReference type="EC" id="3.1.3.48" evidence="8"/>
<organism evidence="10 11">
    <name type="scientific">Diaphorina citri</name>
    <name type="common">Asian citrus psyllid</name>
    <dbReference type="NCBI Taxonomy" id="121845"/>
    <lineage>
        <taxon>Eukaryota</taxon>
        <taxon>Metazoa</taxon>
        <taxon>Ecdysozoa</taxon>
        <taxon>Arthropoda</taxon>
        <taxon>Hexapoda</taxon>
        <taxon>Insecta</taxon>
        <taxon>Pterygota</taxon>
        <taxon>Neoptera</taxon>
        <taxon>Paraneoptera</taxon>
        <taxon>Hemiptera</taxon>
        <taxon>Sternorrhyncha</taxon>
        <taxon>Psylloidea</taxon>
        <taxon>Psyllidae</taxon>
        <taxon>Diaphorininae</taxon>
        <taxon>Diaphorina</taxon>
    </lineage>
</organism>
<evidence type="ECO:0000256" key="1">
    <source>
        <dbReference type="ARBA" id="ARBA00010501"/>
    </source>
</evidence>
<keyword evidence="10" id="KW-1185">Reference proteome</keyword>
<evidence type="ECO:0000313" key="10">
    <source>
        <dbReference type="Proteomes" id="UP000079169"/>
    </source>
</evidence>
<feature type="active site" description="Nucleophile" evidence="6">
    <location>
        <position position="190"/>
    </location>
</feature>
<sequence length="323" mass="35136">MLTPKLLHLSCNGKSTLPGILGNNNAPSPNGFGSSSNGFLNPYSGYPGPQQNPMYSAFHNGYSTSPHASLQDYDSYSNPYAANPQAFANYYATQGYSQYRSPSSTPTSYNIPAPLPESPVSEPSSPNKMESQGSNRRSSESRRGRGRKSSASASNASSAGTPTPIIPNPCPSPGSPAGDSRILDRVFIWDLDETIIIFHSLLTGSYATKHGKCPQTVIQLGYKMEEMIFGVADNHFFFNEVEDCDQVHIDDISTDDNGQDLNGYNFSADGFRASVLNVPSGPPGLCVASGVRGGVDWMRKLAFRYRKIKDIYNNYRNSVYLMC</sequence>
<feature type="binding site" evidence="7">
    <location>
        <position position="190"/>
    </location>
    <ligand>
        <name>Mg(2+)</name>
        <dbReference type="ChEBI" id="CHEBI:18420"/>
    </ligand>
</feature>
<keyword evidence="3 7" id="KW-0460">Magnesium</keyword>
<evidence type="ECO:0000256" key="7">
    <source>
        <dbReference type="PIRSR" id="PIRSR628472-2"/>
    </source>
</evidence>
<dbReference type="PANTHER" id="PTHR10190">
    <property type="entry name" value="EYES ABSENT"/>
    <property type="match status" value="1"/>
</dbReference>
<dbReference type="GO" id="GO:2001240">
    <property type="term" value="P:negative regulation of extrinsic apoptotic signaling pathway in absence of ligand"/>
    <property type="evidence" value="ECO:0007669"/>
    <property type="project" value="TreeGrafter"/>
</dbReference>
<reference evidence="11" key="1">
    <citation type="submission" date="2025-08" db="UniProtKB">
        <authorList>
            <consortium name="RefSeq"/>
        </authorList>
    </citation>
    <scope>IDENTIFICATION</scope>
</reference>
<evidence type="ECO:0000256" key="4">
    <source>
        <dbReference type="ARBA" id="ARBA00022912"/>
    </source>
</evidence>
<comment type="cofactor">
    <cofactor evidence="7 8">
        <name>Mg(2+)</name>
        <dbReference type="ChEBI" id="CHEBI:18420"/>
    </cofactor>
    <text evidence="7 8">Binds 1 Mg(2+) ion per subunit.</text>
</comment>
<evidence type="ECO:0000313" key="11">
    <source>
        <dbReference type="RefSeq" id="XP_008473214.1"/>
    </source>
</evidence>
<dbReference type="GO" id="GO:0030154">
    <property type="term" value="P:cell differentiation"/>
    <property type="evidence" value="ECO:0007669"/>
    <property type="project" value="TreeGrafter"/>
</dbReference>
<evidence type="ECO:0000256" key="9">
    <source>
        <dbReference type="SAM" id="MobiDB-lite"/>
    </source>
</evidence>
<name>A0A1S3D2S7_DIACI</name>
<keyword evidence="8" id="KW-0804">Transcription</keyword>
<dbReference type="AlphaFoldDB" id="A0A1S3D2S7"/>
<feature type="active site" description="Proton donor" evidence="6">
    <location>
        <position position="192"/>
    </location>
</feature>
<dbReference type="KEGG" id="dci:103510340"/>
<comment type="similarity">
    <text evidence="1 8">Belongs to the HAD-like hydrolase superfamily. EYA family.</text>
</comment>
<evidence type="ECO:0000256" key="2">
    <source>
        <dbReference type="ARBA" id="ARBA00022801"/>
    </source>
</evidence>
<feature type="compositionally biased region" description="Low complexity" evidence="9">
    <location>
        <begin position="118"/>
        <end position="136"/>
    </location>
</feature>
<evidence type="ECO:0000256" key="3">
    <source>
        <dbReference type="ARBA" id="ARBA00022842"/>
    </source>
</evidence>
<evidence type="ECO:0000256" key="6">
    <source>
        <dbReference type="PIRSR" id="PIRSR628472-1"/>
    </source>
</evidence>
<dbReference type="GeneID" id="103510340"/>
<comment type="catalytic activity">
    <reaction evidence="5 8">
        <text>O-phospho-L-tyrosyl-[protein] + H2O = L-tyrosyl-[protein] + phosphate</text>
        <dbReference type="Rhea" id="RHEA:10684"/>
        <dbReference type="Rhea" id="RHEA-COMP:10136"/>
        <dbReference type="Rhea" id="RHEA-COMP:20101"/>
        <dbReference type="ChEBI" id="CHEBI:15377"/>
        <dbReference type="ChEBI" id="CHEBI:43474"/>
        <dbReference type="ChEBI" id="CHEBI:46858"/>
        <dbReference type="ChEBI" id="CHEBI:61978"/>
        <dbReference type="EC" id="3.1.3.48"/>
    </reaction>
</comment>
<feature type="region of interest" description="Disordered" evidence="9">
    <location>
        <begin position="98"/>
        <end position="177"/>
    </location>
</feature>
<feature type="compositionally biased region" description="Low complexity" evidence="9">
    <location>
        <begin position="149"/>
        <end position="163"/>
    </location>
</feature>
<dbReference type="GO" id="GO:0046872">
    <property type="term" value="F:metal ion binding"/>
    <property type="evidence" value="ECO:0007669"/>
    <property type="project" value="UniProtKB-KW"/>
</dbReference>
<dbReference type="Gene3D" id="3.40.50.12350">
    <property type="match status" value="1"/>
</dbReference>
<proteinExistence type="inferred from homology"/>
<protein>
    <recommendedName>
        <fullName evidence="8">Eyes absent homolog</fullName>
        <ecNumber evidence="8">3.1.3.48</ecNumber>
    </recommendedName>
</protein>
<dbReference type="PaxDb" id="121845-A0A1S3D2S7"/>
<dbReference type="GO" id="GO:0005634">
    <property type="term" value="C:nucleus"/>
    <property type="evidence" value="ECO:0007669"/>
    <property type="project" value="TreeGrafter"/>
</dbReference>
<dbReference type="InterPro" id="IPR028472">
    <property type="entry name" value="EYA"/>
</dbReference>
<keyword evidence="8" id="KW-0805">Transcription regulation</keyword>